<keyword evidence="2" id="KW-1185">Reference proteome</keyword>
<accession>A0A937F7S5</accession>
<gene>
    <name evidence="1" type="ORF">JL102_05885</name>
</gene>
<dbReference type="InterPro" id="IPR038081">
    <property type="entry name" value="CalX-like_sf"/>
</dbReference>
<evidence type="ECO:0000313" key="2">
    <source>
        <dbReference type="Proteomes" id="UP000659388"/>
    </source>
</evidence>
<dbReference type="EMBL" id="JAESIY010000002">
    <property type="protein sequence ID" value="MBL3655648.1"/>
    <property type="molecule type" value="Genomic_DNA"/>
</dbReference>
<evidence type="ECO:0000313" key="1">
    <source>
        <dbReference type="EMBL" id="MBL3655648.1"/>
    </source>
</evidence>
<dbReference type="AlphaFoldDB" id="A0A937F7S5"/>
<dbReference type="Gene3D" id="2.60.40.2030">
    <property type="match status" value="1"/>
</dbReference>
<sequence>MKNKFTFLNPSTPTRRLLMWICVGMLTTPIISCSDSDDGDDNSNTVQVDFYGTSSTVSEADAEGVSIPLIFTDAPTRPGTYQITWESEEELVYGKDFTTEPEANDGVINVEVVAGQKDASIKYLPIDNKVDEGDRRITFNLHSATGGLSVGTASDFILTLENDDKAVLFSKVSFEDIETMLSVHYYDYGLASENHALVNNPNQPPVNSEGLNELGYQASYFNTRGLEGLTDGDYVGIVKATVVNGGYPDGTQGYEMSDTDGKMRLTFDELGIEGYLSTNISIDVYLHDENGKGLQYDDEDVLRIYVKLDDGEEIDIINSKGSNLNDLFVGNFDKWTTLKASVPKEAKSLTLYVEFDVDTRFDILYFDNIRFSGVNEDEI</sequence>
<comment type="caution">
    <text evidence="1">The sequence shown here is derived from an EMBL/GenBank/DDBJ whole genome shotgun (WGS) entry which is preliminary data.</text>
</comment>
<organism evidence="1 2">
    <name type="scientific">Fulvivirga sediminis</name>
    <dbReference type="NCBI Taxonomy" id="2803949"/>
    <lineage>
        <taxon>Bacteria</taxon>
        <taxon>Pseudomonadati</taxon>
        <taxon>Bacteroidota</taxon>
        <taxon>Cytophagia</taxon>
        <taxon>Cytophagales</taxon>
        <taxon>Fulvivirgaceae</taxon>
        <taxon>Fulvivirga</taxon>
    </lineage>
</organism>
<name>A0A937F7S5_9BACT</name>
<proteinExistence type="predicted"/>
<dbReference type="SUPFAM" id="SSF141072">
    <property type="entry name" value="CalX-like"/>
    <property type="match status" value="1"/>
</dbReference>
<dbReference type="Proteomes" id="UP000659388">
    <property type="component" value="Unassembled WGS sequence"/>
</dbReference>
<dbReference type="RefSeq" id="WP_202243307.1">
    <property type="nucleotide sequence ID" value="NZ_JAESIY010000002.1"/>
</dbReference>
<protein>
    <submittedName>
        <fullName evidence="1">Uncharacterized protein</fullName>
    </submittedName>
</protein>
<reference evidence="1" key="1">
    <citation type="submission" date="2021-01" db="EMBL/GenBank/DDBJ databases">
        <title>Fulvivirga kasyanovii gen. nov., sp nov., a novel member of the phylum Bacteroidetes isolated from seawater in a mussel farm.</title>
        <authorList>
            <person name="Zhao L.-H."/>
            <person name="Wang Z.-J."/>
        </authorList>
    </citation>
    <scope>NUCLEOTIDE SEQUENCE</scope>
    <source>
        <strain evidence="1">2943</strain>
    </source>
</reference>